<keyword evidence="6" id="KW-0999">Mitochondrion inner membrane</keyword>
<evidence type="ECO:0000256" key="2">
    <source>
        <dbReference type="ARBA" id="ARBA00004448"/>
    </source>
</evidence>
<dbReference type="GO" id="GO:0006850">
    <property type="term" value="P:pyruvate import into mitochondria"/>
    <property type="evidence" value="ECO:0007669"/>
    <property type="project" value="InterPro"/>
</dbReference>
<keyword evidence="9" id="KW-0496">Mitochondrion</keyword>
<dbReference type="Pfam" id="PF15671">
    <property type="entry name" value="PRR18"/>
    <property type="match status" value="1"/>
</dbReference>
<keyword evidence="4 12" id="KW-0813">Transport</keyword>
<dbReference type="AlphaFoldDB" id="A0A8K1GG47"/>
<name>A0A8K1GG47_9PASS</name>
<evidence type="ECO:0000256" key="1">
    <source>
        <dbReference type="ARBA" id="ARBA00003566"/>
    </source>
</evidence>
<dbReference type="PANTHER" id="PTHR23137">
    <property type="entry name" value="VESICLE TRANSPORT PROTEIN-RELATED"/>
    <property type="match status" value="1"/>
</dbReference>
<dbReference type="OrthoDB" id="73614at2759"/>
<dbReference type="InterPro" id="IPR031369">
    <property type="entry name" value="PRR18"/>
</dbReference>
<dbReference type="GO" id="GO:0012505">
    <property type="term" value="C:endomembrane system"/>
    <property type="evidence" value="ECO:0007669"/>
    <property type="project" value="UniProtKB-ARBA"/>
</dbReference>
<keyword evidence="8 12" id="KW-1133">Transmembrane helix</keyword>
<evidence type="ECO:0000256" key="4">
    <source>
        <dbReference type="ARBA" id="ARBA00022448"/>
    </source>
</evidence>
<comment type="caution">
    <text evidence="12">Lacks conserved residue(s) required for the propagation of feature annotation.</text>
</comment>
<evidence type="ECO:0000256" key="8">
    <source>
        <dbReference type="ARBA" id="ARBA00022989"/>
    </source>
</evidence>
<keyword evidence="7 12" id="KW-0653">Protein transport</keyword>
<dbReference type="InterPro" id="IPR007305">
    <property type="entry name" value="Vesicle_transpt_Got1/SFT2"/>
</dbReference>
<evidence type="ECO:0000256" key="7">
    <source>
        <dbReference type="ARBA" id="ARBA00022927"/>
    </source>
</evidence>
<evidence type="ECO:0000313" key="13">
    <source>
        <dbReference type="EMBL" id="TRZ17154.1"/>
    </source>
</evidence>
<comment type="caution">
    <text evidence="13">The sequence shown here is derived from an EMBL/GenBank/DDBJ whole genome shotgun (WGS) entry which is preliminary data.</text>
</comment>
<feature type="transmembrane region" description="Helical" evidence="12">
    <location>
        <begin position="150"/>
        <end position="169"/>
    </location>
</feature>
<dbReference type="PANTHER" id="PTHR23137:SF24">
    <property type="entry name" value="VESICLE TRANSPORT PROTEIN SFT2A"/>
    <property type="match status" value="1"/>
</dbReference>
<reference evidence="13" key="1">
    <citation type="submission" date="2019-04" db="EMBL/GenBank/DDBJ databases">
        <title>Genome assembly of Zosterops borbonicus 15179.</title>
        <authorList>
            <person name="Leroy T."/>
            <person name="Anselmetti Y."/>
            <person name="Tilak M.-K."/>
            <person name="Nabholz B."/>
        </authorList>
    </citation>
    <scope>NUCLEOTIDE SEQUENCE</scope>
    <source>
        <strain evidence="13">HGM_15179</strain>
        <tissue evidence="13">Muscle</tissue>
    </source>
</reference>
<dbReference type="EMBL" id="SWJQ01000283">
    <property type="protein sequence ID" value="TRZ17154.1"/>
    <property type="molecule type" value="Genomic_DNA"/>
</dbReference>
<gene>
    <name evidence="13" type="ORF">HGM15179_009949</name>
</gene>
<evidence type="ECO:0000256" key="11">
    <source>
        <dbReference type="ARBA" id="ARBA00025800"/>
    </source>
</evidence>
<dbReference type="InterPro" id="IPR005336">
    <property type="entry name" value="MPC"/>
</dbReference>
<comment type="similarity">
    <text evidence="11 12">Belongs to the SFT2 family.</text>
</comment>
<organism evidence="13 14">
    <name type="scientific">Zosterops borbonicus</name>
    <dbReference type="NCBI Taxonomy" id="364589"/>
    <lineage>
        <taxon>Eukaryota</taxon>
        <taxon>Metazoa</taxon>
        <taxon>Chordata</taxon>
        <taxon>Craniata</taxon>
        <taxon>Vertebrata</taxon>
        <taxon>Euteleostomi</taxon>
        <taxon>Archelosauria</taxon>
        <taxon>Archosauria</taxon>
        <taxon>Dinosauria</taxon>
        <taxon>Saurischia</taxon>
        <taxon>Theropoda</taxon>
        <taxon>Coelurosauria</taxon>
        <taxon>Aves</taxon>
        <taxon>Neognathae</taxon>
        <taxon>Neoaves</taxon>
        <taxon>Telluraves</taxon>
        <taxon>Australaves</taxon>
        <taxon>Passeriformes</taxon>
        <taxon>Sylvioidea</taxon>
        <taxon>Zosteropidae</taxon>
        <taxon>Zosterops</taxon>
    </lineage>
</organism>
<evidence type="ECO:0000256" key="3">
    <source>
        <dbReference type="ARBA" id="ARBA00006416"/>
    </source>
</evidence>
<dbReference type="GO" id="GO:0015031">
    <property type="term" value="P:protein transport"/>
    <property type="evidence" value="ECO:0007669"/>
    <property type="project" value="UniProtKB-KW"/>
</dbReference>
<dbReference type="GO" id="GO:0016192">
    <property type="term" value="P:vesicle-mediated transport"/>
    <property type="evidence" value="ECO:0007669"/>
    <property type="project" value="InterPro"/>
</dbReference>
<keyword evidence="14" id="KW-1185">Reference proteome</keyword>
<comment type="similarity">
    <text evidence="3">Belongs to the mitochondrial pyruvate carrier (MPC) (TC 2.A.105) family.</text>
</comment>
<comment type="subcellular location">
    <subcellularLocation>
        <location evidence="12">Membrane</location>
        <topology evidence="12">Multi-pass membrane protein</topology>
    </subcellularLocation>
    <subcellularLocation>
        <location evidence="2">Mitochondrion inner membrane</location>
        <topology evidence="2">Multi-pass membrane protein</topology>
    </subcellularLocation>
</comment>
<evidence type="ECO:0000256" key="6">
    <source>
        <dbReference type="ARBA" id="ARBA00022792"/>
    </source>
</evidence>
<dbReference type="Proteomes" id="UP000796761">
    <property type="component" value="Unassembled WGS sequence"/>
</dbReference>
<evidence type="ECO:0000256" key="10">
    <source>
        <dbReference type="ARBA" id="ARBA00023136"/>
    </source>
</evidence>
<evidence type="ECO:0000256" key="5">
    <source>
        <dbReference type="ARBA" id="ARBA00022692"/>
    </source>
</evidence>
<keyword evidence="5 12" id="KW-0812">Transmembrane</keyword>
<proteinExistence type="inferred from homology"/>
<evidence type="ECO:0000256" key="12">
    <source>
        <dbReference type="RuleBase" id="RU363111"/>
    </source>
</evidence>
<comment type="function">
    <text evidence="1 12">May be involved in fusion of retrograde transport vesicles derived from an endocytic compartment with the Golgi complex.</text>
</comment>
<dbReference type="GO" id="GO:0005743">
    <property type="term" value="C:mitochondrial inner membrane"/>
    <property type="evidence" value="ECO:0007669"/>
    <property type="project" value="UniProtKB-SubCell"/>
</dbReference>
<feature type="transmembrane region" description="Helical" evidence="12">
    <location>
        <begin position="124"/>
        <end position="144"/>
    </location>
</feature>
<protein>
    <recommendedName>
        <fullName evidence="12">Vesicle transport protein</fullName>
    </recommendedName>
</protein>
<dbReference type="Pfam" id="PF03650">
    <property type="entry name" value="MPC"/>
    <property type="match status" value="1"/>
</dbReference>
<dbReference type="InterPro" id="IPR011691">
    <property type="entry name" value="Vesicle_transpt_SFT2"/>
</dbReference>
<evidence type="ECO:0000256" key="9">
    <source>
        <dbReference type="ARBA" id="ARBA00023128"/>
    </source>
</evidence>
<evidence type="ECO:0000313" key="14">
    <source>
        <dbReference type="Proteomes" id="UP000796761"/>
    </source>
</evidence>
<accession>A0A8K1GG47</accession>
<feature type="transmembrane region" description="Helical" evidence="12">
    <location>
        <begin position="91"/>
        <end position="112"/>
    </location>
</feature>
<sequence>MAAALGRKAVDYVRSKEFRDYLMSTHFWGPVANWGLPVAAINDMKKSPEIVSGRMTFVFSNDAVINTCNLSIRLLSLMPQHSALVLESDGLPYALLLAFCVLFFTCFLMGPLKQLKAMFDPKRLIATIVMLLCLILTLCAVFWWNKKGLAMLFCILQFLAMTWYSLSYIPFARAAPARRADLRALLKVSLLNDRHRYDDEEYEEEEAAGAADEGLVRKCTEWLRGVESAAGREHPERLETVPHLGTL</sequence>
<keyword evidence="10 12" id="KW-0472">Membrane</keyword>
<dbReference type="Pfam" id="PF04178">
    <property type="entry name" value="Got1"/>
    <property type="match status" value="1"/>
</dbReference>